<dbReference type="GO" id="GO:0005886">
    <property type="term" value="C:plasma membrane"/>
    <property type="evidence" value="ECO:0007669"/>
    <property type="project" value="TreeGrafter"/>
</dbReference>
<comment type="caution">
    <text evidence="10">The sequence shown here is derived from an EMBL/GenBank/DDBJ whole genome shotgun (WGS) entry which is preliminary data.</text>
</comment>
<evidence type="ECO:0000256" key="4">
    <source>
        <dbReference type="ARBA" id="ARBA00022692"/>
    </source>
</evidence>
<organism evidence="10 11">
    <name type="scientific">Caerostris extrusa</name>
    <name type="common">Bark spider</name>
    <name type="synonym">Caerostris bankana</name>
    <dbReference type="NCBI Taxonomy" id="172846"/>
    <lineage>
        <taxon>Eukaryota</taxon>
        <taxon>Metazoa</taxon>
        <taxon>Ecdysozoa</taxon>
        <taxon>Arthropoda</taxon>
        <taxon>Chelicerata</taxon>
        <taxon>Arachnida</taxon>
        <taxon>Araneae</taxon>
        <taxon>Araneomorphae</taxon>
        <taxon>Entelegynae</taxon>
        <taxon>Araneoidea</taxon>
        <taxon>Araneidae</taxon>
        <taxon>Caerostris</taxon>
    </lineage>
</organism>
<keyword evidence="11" id="KW-1185">Reference proteome</keyword>
<keyword evidence="8" id="KW-0915">Sodium</keyword>
<dbReference type="GO" id="GO:0015179">
    <property type="term" value="F:L-amino acid transmembrane transporter activity"/>
    <property type="evidence" value="ECO:0007669"/>
    <property type="project" value="TreeGrafter"/>
</dbReference>
<evidence type="ECO:0000313" key="10">
    <source>
        <dbReference type="EMBL" id="GIY47023.1"/>
    </source>
</evidence>
<dbReference type="Proteomes" id="UP001054945">
    <property type="component" value="Unassembled WGS sequence"/>
</dbReference>
<feature type="transmembrane region" description="Helical" evidence="9">
    <location>
        <begin position="12"/>
        <end position="38"/>
    </location>
</feature>
<dbReference type="PROSITE" id="PS50267">
    <property type="entry name" value="NA_NEUROTRAN_SYMP_3"/>
    <property type="match status" value="1"/>
</dbReference>
<feature type="binding site" evidence="8">
    <location>
        <position position="92"/>
    </location>
    <ligand>
        <name>Na(+)</name>
        <dbReference type="ChEBI" id="CHEBI:29101"/>
        <label>1</label>
    </ligand>
</feature>
<keyword evidence="3" id="KW-0813">Transport</keyword>
<evidence type="ECO:0000256" key="5">
    <source>
        <dbReference type="ARBA" id="ARBA00022847"/>
    </source>
</evidence>
<keyword evidence="7 9" id="KW-0472">Membrane</keyword>
<dbReference type="InterPro" id="IPR037272">
    <property type="entry name" value="SNS_sf"/>
</dbReference>
<comment type="subcellular location">
    <subcellularLocation>
        <location evidence="1">Membrane</location>
        <topology evidence="1">Multi-pass membrane protein</topology>
    </subcellularLocation>
</comment>
<comment type="similarity">
    <text evidence="2">Belongs to the sodium:neurotransmitter symporter (SNF) (TC 2.A.22) family.</text>
</comment>
<proteinExistence type="inferred from homology"/>
<evidence type="ECO:0000256" key="9">
    <source>
        <dbReference type="SAM" id="Phobius"/>
    </source>
</evidence>
<reference evidence="10 11" key="1">
    <citation type="submission" date="2021-06" db="EMBL/GenBank/DDBJ databases">
        <title>Caerostris extrusa draft genome.</title>
        <authorList>
            <person name="Kono N."/>
            <person name="Arakawa K."/>
        </authorList>
    </citation>
    <scope>NUCLEOTIDE SEQUENCE [LARGE SCALE GENOMIC DNA]</scope>
</reference>
<sequence length="160" mass="18406">MYASYNKFESKLYRDAMFVSSLDFTTSLMSGIVIFSVLGHMSTEMGIDISKVAKGGQGLAFVTYPEALARLPVPQLWSVLFFFMLFLLALDSEFSYMENVFTCIFDEYPHLKKKKVYITFFCCLGILSTGITMRITGRPVYIELNGYLRRWSCQHVHSDY</sequence>
<dbReference type="GO" id="GO:0089718">
    <property type="term" value="P:amino acid import across plasma membrane"/>
    <property type="evidence" value="ECO:0007669"/>
    <property type="project" value="TreeGrafter"/>
</dbReference>
<keyword evidence="8" id="KW-0479">Metal-binding</keyword>
<name>A0AAV4TK86_CAEEX</name>
<dbReference type="GO" id="GO:0046872">
    <property type="term" value="F:metal ion binding"/>
    <property type="evidence" value="ECO:0007669"/>
    <property type="project" value="UniProtKB-KW"/>
</dbReference>
<dbReference type="InterPro" id="IPR000175">
    <property type="entry name" value="Na/ntran_symport"/>
</dbReference>
<keyword evidence="5" id="KW-0769">Symport</keyword>
<evidence type="ECO:0000256" key="1">
    <source>
        <dbReference type="ARBA" id="ARBA00004141"/>
    </source>
</evidence>
<protein>
    <submittedName>
        <fullName evidence="10">Sodium- and chloride-dependent taurine transporter</fullName>
    </submittedName>
</protein>
<feature type="binding site" evidence="8">
    <location>
        <position position="88"/>
    </location>
    <ligand>
        <name>Na(+)</name>
        <dbReference type="ChEBI" id="CHEBI:29101"/>
        <label>1</label>
    </ligand>
</feature>
<dbReference type="EMBL" id="BPLR01011516">
    <property type="protein sequence ID" value="GIY47023.1"/>
    <property type="molecule type" value="Genomic_DNA"/>
</dbReference>
<dbReference type="Pfam" id="PF00209">
    <property type="entry name" value="SNF"/>
    <property type="match status" value="1"/>
</dbReference>
<evidence type="ECO:0000313" key="11">
    <source>
        <dbReference type="Proteomes" id="UP001054945"/>
    </source>
</evidence>
<feature type="transmembrane region" description="Helical" evidence="9">
    <location>
        <begin position="76"/>
        <end position="96"/>
    </location>
</feature>
<evidence type="ECO:0000256" key="3">
    <source>
        <dbReference type="ARBA" id="ARBA00022448"/>
    </source>
</evidence>
<dbReference type="AlphaFoldDB" id="A0AAV4TK86"/>
<dbReference type="PRINTS" id="PR00176">
    <property type="entry name" value="NANEUSMPORT"/>
</dbReference>
<dbReference type="PANTHER" id="PTHR11616">
    <property type="entry name" value="SODIUM/CHLORIDE DEPENDENT TRANSPORTER"/>
    <property type="match status" value="1"/>
</dbReference>
<evidence type="ECO:0000256" key="2">
    <source>
        <dbReference type="ARBA" id="ARBA00006459"/>
    </source>
</evidence>
<evidence type="ECO:0000256" key="6">
    <source>
        <dbReference type="ARBA" id="ARBA00022989"/>
    </source>
</evidence>
<keyword evidence="6 9" id="KW-1133">Transmembrane helix</keyword>
<dbReference type="PANTHER" id="PTHR11616:SF236">
    <property type="entry name" value="TRANSPORTER"/>
    <property type="match status" value="1"/>
</dbReference>
<evidence type="ECO:0000256" key="8">
    <source>
        <dbReference type="PIRSR" id="PIRSR600175-1"/>
    </source>
</evidence>
<gene>
    <name evidence="10" type="primary">SLC6A6</name>
    <name evidence="10" type="ORF">CEXT_424031</name>
</gene>
<feature type="binding site" evidence="8">
    <location>
        <position position="91"/>
    </location>
    <ligand>
        <name>Na(+)</name>
        <dbReference type="ChEBI" id="CHEBI:29101"/>
        <label>1</label>
    </ligand>
</feature>
<feature type="transmembrane region" description="Helical" evidence="9">
    <location>
        <begin position="116"/>
        <end position="135"/>
    </location>
</feature>
<accession>A0AAV4TK86</accession>
<dbReference type="GO" id="GO:0005283">
    <property type="term" value="F:amino acid:sodium symporter activity"/>
    <property type="evidence" value="ECO:0007669"/>
    <property type="project" value="TreeGrafter"/>
</dbReference>
<dbReference type="GO" id="GO:0015187">
    <property type="term" value="F:glycine transmembrane transporter activity"/>
    <property type="evidence" value="ECO:0007669"/>
    <property type="project" value="TreeGrafter"/>
</dbReference>
<dbReference type="SUPFAM" id="SSF161070">
    <property type="entry name" value="SNF-like"/>
    <property type="match status" value="1"/>
</dbReference>
<evidence type="ECO:0000256" key="7">
    <source>
        <dbReference type="ARBA" id="ARBA00023136"/>
    </source>
</evidence>
<keyword evidence="4 9" id="KW-0812">Transmembrane</keyword>